<evidence type="ECO:0000256" key="3">
    <source>
        <dbReference type="SAM" id="MobiDB-lite"/>
    </source>
</evidence>
<proteinExistence type="predicted"/>
<feature type="region of interest" description="Disordered" evidence="3">
    <location>
        <begin position="1"/>
        <end position="25"/>
    </location>
</feature>
<dbReference type="Proteomes" id="UP001652600">
    <property type="component" value="Chromosome 12"/>
</dbReference>
<evidence type="ECO:0000256" key="4">
    <source>
        <dbReference type="SAM" id="Phobius"/>
    </source>
</evidence>
<protein>
    <submittedName>
        <fullName evidence="6">NDR1/HIN1-like protein 26</fullName>
    </submittedName>
</protein>
<keyword evidence="5" id="KW-1185">Reference proteome</keyword>
<sequence length="200" mass="22635">MRSITTTKGEASSSRKSSKGQNETTKKTRIIRIIGRCLLSVIFLVGLAMVICWLVVFPKNPRFVVETGKVIAHNSTHNMLNATIAFTVKCYNPNKRASIYLHSMRMIITSMGQAFSSAMPMFMQTPGNQTVLSPAVDVNFDYPFGHREEINPELHFSAEISYSVGHWTSRPRLLQIYCNNLLLRINDTRTFENTKCNVDL</sequence>
<accession>A0A1S3CGR5</accession>
<dbReference type="GO" id="GO:0009506">
    <property type="term" value="C:plasmodesma"/>
    <property type="evidence" value="ECO:0007669"/>
    <property type="project" value="TreeGrafter"/>
</dbReference>
<evidence type="ECO:0000256" key="1">
    <source>
        <dbReference type="ARBA" id="ARBA00004370"/>
    </source>
</evidence>
<name>A0A1S3CGR5_CUCME</name>
<dbReference type="PANTHER" id="PTHR31415:SF130">
    <property type="entry name" value="NDR1_HIN1-LIKE PROTEIN 6"/>
    <property type="match status" value="1"/>
</dbReference>
<dbReference type="InterPro" id="IPR044839">
    <property type="entry name" value="NDR1-like"/>
</dbReference>
<evidence type="ECO:0000256" key="2">
    <source>
        <dbReference type="ARBA" id="ARBA00023136"/>
    </source>
</evidence>
<dbReference type="Gramene" id="MELO3C035552.2.1">
    <property type="protein sequence ID" value="MELO3C035552.2.1"/>
    <property type="gene ID" value="MELO3C035552.2"/>
</dbReference>
<evidence type="ECO:0000313" key="6">
    <source>
        <dbReference type="RefSeq" id="XP_008462337.2"/>
    </source>
</evidence>
<evidence type="ECO:0000313" key="5">
    <source>
        <dbReference type="Proteomes" id="UP001652600"/>
    </source>
</evidence>
<dbReference type="GeneID" id="103500709"/>
<gene>
    <name evidence="6" type="primary">LOC103500709</name>
</gene>
<feature type="compositionally biased region" description="Polar residues" evidence="3">
    <location>
        <begin position="1"/>
        <end position="23"/>
    </location>
</feature>
<dbReference type="InParanoid" id="A0A1S3CGR5"/>
<dbReference type="GO" id="GO:0098542">
    <property type="term" value="P:defense response to other organism"/>
    <property type="evidence" value="ECO:0007669"/>
    <property type="project" value="InterPro"/>
</dbReference>
<keyword evidence="4" id="KW-0812">Transmembrane</keyword>
<feature type="transmembrane region" description="Helical" evidence="4">
    <location>
        <begin position="33"/>
        <end position="56"/>
    </location>
</feature>
<dbReference type="GO" id="GO:0005886">
    <property type="term" value="C:plasma membrane"/>
    <property type="evidence" value="ECO:0007669"/>
    <property type="project" value="TreeGrafter"/>
</dbReference>
<dbReference type="RefSeq" id="XP_008462337.2">
    <property type="nucleotide sequence ID" value="XM_008464115.2"/>
</dbReference>
<dbReference type="PANTHER" id="PTHR31415">
    <property type="entry name" value="OS05G0367900 PROTEIN"/>
    <property type="match status" value="1"/>
</dbReference>
<organism evidence="5 6">
    <name type="scientific">Cucumis melo</name>
    <name type="common">Muskmelon</name>
    <dbReference type="NCBI Taxonomy" id="3656"/>
    <lineage>
        <taxon>Eukaryota</taxon>
        <taxon>Viridiplantae</taxon>
        <taxon>Streptophyta</taxon>
        <taxon>Embryophyta</taxon>
        <taxon>Tracheophyta</taxon>
        <taxon>Spermatophyta</taxon>
        <taxon>Magnoliopsida</taxon>
        <taxon>eudicotyledons</taxon>
        <taxon>Gunneridae</taxon>
        <taxon>Pentapetalae</taxon>
        <taxon>rosids</taxon>
        <taxon>fabids</taxon>
        <taxon>Cucurbitales</taxon>
        <taxon>Cucurbitaceae</taxon>
        <taxon>Benincaseae</taxon>
        <taxon>Cucumis</taxon>
    </lineage>
</organism>
<comment type="subcellular location">
    <subcellularLocation>
        <location evidence="1">Membrane</location>
    </subcellularLocation>
</comment>
<keyword evidence="2 4" id="KW-0472">Membrane</keyword>
<dbReference type="KEGG" id="cmo:103500709"/>
<reference evidence="6" key="1">
    <citation type="submission" date="2025-08" db="UniProtKB">
        <authorList>
            <consortium name="RefSeq"/>
        </authorList>
    </citation>
    <scope>IDENTIFICATION</scope>
    <source>
        <tissue evidence="6">Stem</tissue>
    </source>
</reference>
<dbReference type="AlphaFoldDB" id="A0A1S3CGR5"/>
<keyword evidence="4" id="KW-1133">Transmembrane helix</keyword>